<name>A0ABN2YKR4_9ACTN</name>
<dbReference type="InterPro" id="IPR006342">
    <property type="entry name" value="FkbM_mtfrase"/>
</dbReference>
<evidence type="ECO:0000313" key="2">
    <source>
        <dbReference type="EMBL" id="GAA2128632.1"/>
    </source>
</evidence>
<dbReference type="InterPro" id="IPR052514">
    <property type="entry name" value="SAM-dependent_MTase"/>
</dbReference>
<gene>
    <name evidence="2" type="ORF">GCM10009843_29290</name>
</gene>
<reference evidence="2 3" key="1">
    <citation type="journal article" date="2019" name="Int. J. Syst. Evol. Microbiol.">
        <title>The Global Catalogue of Microorganisms (GCM) 10K type strain sequencing project: providing services to taxonomists for standard genome sequencing and annotation.</title>
        <authorList>
            <consortium name="The Broad Institute Genomics Platform"/>
            <consortium name="The Broad Institute Genome Sequencing Center for Infectious Disease"/>
            <person name="Wu L."/>
            <person name="Ma J."/>
        </authorList>
    </citation>
    <scope>NUCLEOTIDE SEQUENCE [LARGE SCALE GENOMIC DNA]</scope>
    <source>
        <strain evidence="2 3">JCM 16021</strain>
    </source>
</reference>
<dbReference type="PANTHER" id="PTHR34203">
    <property type="entry name" value="METHYLTRANSFERASE, FKBM FAMILY PROTEIN"/>
    <property type="match status" value="1"/>
</dbReference>
<evidence type="ECO:0000313" key="3">
    <source>
        <dbReference type="Proteomes" id="UP001500575"/>
    </source>
</evidence>
<dbReference type="RefSeq" id="WP_344304529.1">
    <property type="nucleotide sequence ID" value="NZ_BAAAQQ010000013.1"/>
</dbReference>
<protein>
    <recommendedName>
        <fullName evidence="1">Methyltransferase FkbM domain-containing protein</fullName>
    </recommendedName>
</protein>
<dbReference type="Pfam" id="PF05050">
    <property type="entry name" value="Methyltransf_21"/>
    <property type="match status" value="1"/>
</dbReference>
<accession>A0ABN2YKR4</accession>
<feature type="domain" description="Methyltransferase FkbM" evidence="1">
    <location>
        <begin position="55"/>
        <end position="219"/>
    </location>
</feature>
<dbReference type="SUPFAM" id="SSF53335">
    <property type="entry name" value="S-adenosyl-L-methionine-dependent methyltransferases"/>
    <property type="match status" value="1"/>
</dbReference>
<dbReference type="PANTHER" id="PTHR34203:SF15">
    <property type="entry name" value="SLL1173 PROTEIN"/>
    <property type="match status" value="1"/>
</dbReference>
<organism evidence="2 3">
    <name type="scientific">Nocardioides bigeumensis</name>
    <dbReference type="NCBI Taxonomy" id="433657"/>
    <lineage>
        <taxon>Bacteria</taxon>
        <taxon>Bacillati</taxon>
        <taxon>Actinomycetota</taxon>
        <taxon>Actinomycetes</taxon>
        <taxon>Propionibacteriales</taxon>
        <taxon>Nocardioidaceae</taxon>
        <taxon>Nocardioides</taxon>
    </lineage>
</organism>
<evidence type="ECO:0000259" key="1">
    <source>
        <dbReference type="Pfam" id="PF05050"/>
    </source>
</evidence>
<dbReference type="EMBL" id="BAAAQQ010000013">
    <property type="protein sequence ID" value="GAA2128632.1"/>
    <property type="molecule type" value="Genomic_DNA"/>
</dbReference>
<dbReference type="Proteomes" id="UP001500575">
    <property type="component" value="Unassembled WGS sequence"/>
</dbReference>
<keyword evidence="3" id="KW-1185">Reference proteome</keyword>
<sequence>MERHAGDHPHRAGAELTVLKEDASHYGDVLATGVSWAYETAFLEPIVEPGDVVIDVGANYGYTSSYFSSEVGPEGFVLSLEPEPDTRSLLSHNMRTNGHTNVEVVAAAAGAEPGTARLFRSGTNLATHSLSDALVRNIKDSVTVEVVTLDELCAIRLDGRPPTVLKIDAEGWEWGVLEGAADVLRRYRPALWMEFWPDGLRANGHDPQWVLDLLTELGYAVTAHDLVLETALPLEPDEIVPYCDEATERFRREGKHNLVGILYLHATHADTQHAAHPR</sequence>
<proteinExistence type="predicted"/>
<comment type="caution">
    <text evidence="2">The sequence shown here is derived from an EMBL/GenBank/DDBJ whole genome shotgun (WGS) entry which is preliminary data.</text>
</comment>
<dbReference type="InterPro" id="IPR029063">
    <property type="entry name" value="SAM-dependent_MTases_sf"/>
</dbReference>
<dbReference type="Gene3D" id="3.40.50.150">
    <property type="entry name" value="Vaccinia Virus protein VP39"/>
    <property type="match status" value="1"/>
</dbReference>
<dbReference type="NCBIfam" id="TIGR01444">
    <property type="entry name" value="fkbM_fam"/>
    <property type="match status" value="1"/>
</dbReference>